<dbReference type="InterPro" id="IPR041718">
    <property type="entry name" value="IS607_transposase-like"/>
</dbReference>
<evidence type="ECO:0000256" key="4">
    <source>
        <dbReference type="PROSITE-ProRule" id="PRU10137"/>
    </source>
</evidence>
<feature type="compositionally biased region" description="Basic and acidic residues" evidence="5">
    <location>
        <begin position="1"/>
        <end position="14"/>
    </location>
</feature>
<dbReference type="Proteomes" id="UP001560267">
    <property type="component" value="Unassembled WGS sequence"/>
</dbReference>
<evidence type="ECO:0000256" key="1">
    <source>
        <dbReference type="ARBA" id="ARBA00022908"/>
    </source>
</evidence>
<dbReference type="PROSITE" id="PS51736">
    <property type="entry name" value="RECOMBINASES_3"/>
    <property type="match status" value="1"/>
</dbReference>
<evidence type="ECO:0000256" key="2">
    <source>
        <dbReference type="ARBA" id="ARBA00023125"/>
    </source>
</evidence>
<dbReference type="CDD" id="cd03769">
    <property type="entry name" value="SR_IS607_transposase_like"/>
    <property type="match status" value="1"/>
</dbReference>
<dbReference type="InterPro" id="IPR006119">
    <property type="entry name" value="Resolv_N"/>
</dbReference>
<feature type="region of interest" description="Disordered" evidence="5">
    <location>
        <begin position="1"/>
        <end position="21"/>
    </location>
</feature>
<evidence type="ECO:0000259" key="7">
    <source>
        <dbReference type="PROSITE" id="PS51736"/>
    </source>
</evidence>
<gene>
    <name evidence="8" type="ORF">AB6A68_08155</name>
</gene>
<dbReference type="Gene3D" id="3.40.50.1390">
    <property type="entry name" value="Resolvase, N-terminal catalytic domain"/>
    <property type="match status" value="1"/>
</dbReference>
<feature type="domain" description="Resolvase/invertase-type recombinase catalytic" evidence="7">
    <location>
        <begin position="43"/>
        <end position="163"/>
    </location>
</feature>
<accession>A0ABV3Y5L7</accession>
<sequence length="163" mass="18353">MTLRRWETEGRIDPPPRTQGGRRRYDLAKLRAIAPHKTPSTRATIAYARVSTTGQRDGLTRQVALLESFCAAQGWAYEILTDVGSGLNYQKRGLRQLISRICSGEVERLVLSHKDRLLRFGSELVFSLCEHFGVEVIIINASEDSTFEEDLANDVIEIVTVFS</sequence>
<evidence type="ECO:0000313" key="8">
    <source>
        <dbReference type="EMBL" id="MEX6429808.1"/>
    </source>
</evidence>
<dbReference type="PROSITE" id="PS00397">
    <property type="entry name" value="RECOMBINASES_1"/>
    <property type="match status" value="1"/>
</dbReference>
<keyword evidence="3" id="KW-0233">DNA recombination</keyword>
<name>A0ABV3Y5L7_9ACTN</name>
<dbReference type="PROSITE" id="PS50937">
    <property type="entry name" value="HTH_MERR_2"/>
    <property type="match status" value="1"/>
</dbReference>
<proteinExistence type="predicted"/>
<dbReference type="InterPro" id="IPR051491">
    <property type="entry name" value="Recombinase/Transposase-rel"/>
</dbReference>
<feature type="domain" description="HTH merR-type" evidence="6">
    <location>
        <begin position="1"/>
        <end position="26"/>
    </location>
</feature>
<dbReference type="SUPFAM" id="SSF46955">
    <property type="entry name" value="Putative DNA-binding domain"/>
    <property type="match status" value="1"/>
</dbReference>
<reference evidence="8 9" key="1">
    <citation type="submission" date="2024-07" db="EMBL/GenBank/DDBJ databases">
        <title>Draft Genome Sequence of Ferrimicrobium acidiphilum Strain YE2023, Isolated from a Pulp of Bioleach Reactor.</title>
        <authorList>
            <person name="Elkina Y.A."/>
            <person name="Bulaeva A.G."/>
            <person name="Beletsky A.V."/>
            <person name="Mardanov A.V."/>
        </authorList>
    </citation>
    <scope>NUCLEOTIDE SEQUENCE [LARGE SCALE GENOMIC DNA]</scope>
    <source>
        <strain evidence="8 9">YE2023</strain>
    </source>
</reference>
<feature type="non-terminal residue" evidence="8">
    <location>
        <position position="163"/>
    </location>
</feature>
<dbReference type="InterPro" id="IPR009061">
    <property type="entry name" value="DNA-bd_dom_put_sf"/>
</dbReference>
<dbReference type="PANTHER" id="PTHR36172">
    <property type="match status" value="1"/>
</dbReference>
<dbReference type="InterPro" id="IPR006118">
    <property type="entry name" value="Recombinase_CS"/>
</dbReference>
<feature type="active site" description="O-(5'-phospho-DNA)-serine intermediate" evidence="4">
    <location>
        <position position="51"/>
    </location>
</feature>
<dbReference type="PANTHER" id="PTHR36172:SF1">
    <property type="entry name" value="RESOLVASE-RELATED"/>
    <property type="match status" value="1"/>
</dbReference>
<dbReference type="InterPro" id="IPR000551">
    <property type="entry name" value="MerR-type_HTH_dom"/>
</dbReference>
<keyword evidence="2" id="KW-0238">DNA-binding</keyword>
<protein>
    <submittedName>
        <fullName evidence="8">IS607 family transposase</fullName>
    </submittedName>
</protein>
<dbReference type="SMART" id="SM00857">
    <property type="entry name" value="Resolvase"/>
    <property type="match status" value="1"/>
</dbReference>
<comment type="caution">
    <text evidence="8">The sequence shown here is derived from an EMBL/GenBank/DDBJ whole genome shotgun (WGS) entry which is preliminary data.</text>
</comment>
<dbReference type="EMBL" id="JBFSHR010000025">
    <property type="protein sequence ID" value="MEX6429808.1"/>
    <property type="molecule type" value="Genomic_DNA"/>
</dbReference>
<dbReference type="SUPFAM" id="SSF53041">
    <property type="entry name" value="Resolvase-like"/>
    <property type="match status" value="1"/>
</dbReference>
<organism evidence="8 9">
    <name type="scientific">Ferrimicrobium acidiphilum</name>
    <dbReference type="NCBI Taxonomy" id="121039"/>
    <lineage>
        <taxon>Bacteria</taxon>
        <taxon>Bacillati</taxon>
        <taxon>Actinomycetota</taxon>
        <taxon>Acidimicrobiia</taxon>
        <taxon>Acidimicrobiales</taxon>
        <taxon>Acidimicrobiaceae</taxon>
        <taxon>Ferrimicrobium</taxon>
    </lineage>
</organism>
<keyword evidence="1" id="KW-0229">DNA integration</keyword>
<evidence type="ECO:0000256" key="5">
    <source>
        <dbReference type="SAM" id="MobiDB-lite"/>
    </source>
</evidence>
<dbReference type="NCBIfam" id="NF033518">
    <property type="entry name" value="transpos_IS607"/>
    <property type="match status" value="1"/>
</dbReference>
<dbReference type="InterPro" id="IPR048046">
    <property type="entry name" value="Transpos_IS607"/>
</dbReference>
<dbReference type="InterPro" id="IPR036162">
    <property type="entry name" value="Resolvase-like_N_sf"/>
</dbReference>
<dbReference type="Gene3D" id="1.10.1660.10">
    <property type="match status" value="1"/>
</dbReference>
<dbReference type="Pfam" id="PF00239">
    <property type="entry name" value="Resolvase"/>
    <property type="match status" value="1"/>
</dbReference>
<evidence type="ECO:0000313" key="9">
    <source>
        <dbReference type="Proteomes" id="UP001560267"/>
    </source>
</evidence>
<evidence type="ECO:0000259" key="6">
    <source>
        <dbReference type="PROSITE" id="PS50937"/>
    </source>
</evidence>
<evidence type="ECO:0000256" key="3">
    <source>
        <dbReference type="ARBA" id="ARBA00023172"/>
    </source>
</evidence>
<keyword evidence="9" id="KW-1185">Reference proteome</keyword>